<evidence type="ECO:0000256" key="4">
    <source>
        <dbReference type="ARBA" id="ARBA00022801"/>
    </source>
</evidence>
<keyword evidence="9" id="KW-1185">Reference proteome</keyword>
<keyword evidence="4 6" id="KW-0378">Hydrolase</keyword>
<keyword evidence="3" id="KW-0732">Signal</keyword>
<accession>A0A2T4YVZ9</accession>
<proteinExistence type="inferred from homology"/>
<evidence type="ECO:0000313" key="9">
    <source>
        <dbReference type="Proteomes" id="UP000240996"/>
    </source>
</evidence>
<evidence type="ECO:0000256" key="5">
    <source>
        <dbReference type="ARBA" id="ARBA00022825"/>
    </source>
</evidence>
<name>A0A2T4YVZ9_9SPHN</name>
<dbReference type="GO" id="GO:0004252">
    <property type="term" value="F:serine-type endopeptidase activity"/>
    <property type="evidence" value="ECO:0007669"/>
    <property type="project" value="UniProtKB-UniRule"/>
</dbReference>
<feature type="active site" description="Charge relay system" evidence="6">
    <location>
        <position position="60"/>
    </location>
</feature>
<dbReference type="InterPro" id="IPR036852">
    <property type="entry name" value="Peptidase_S8/S53_dom_sf"/>
</dbReference>
<feature type="domain" description="Peptidase S8/S53" evidence="7">
    <location>
        <begin position="20"/>
        <end position="284"/>
    </location>
</feature>
<evidence type="ECO:0000256" key="1">
    <source>
        <dbReference type="ARBA" id="ARBA00011073"/>
    </source>
</evidence>
<dbReference type="Gene3D" id="3.40.50.200">
    <property type="entry name" value="Peptidase S8/S53 domain"/>
    <property type="match status" value="1"/>
</dbReference>
<evidence type="ECO:0000256" key="2">
    <source>
        <dbReference type="ARBA" id="ARBA00022670"/>
    </source>
</evidence>
<dbReference type="PROSITE" id="PS00138">
    <property type="entry name" value="SUBTILASE_SER"/>
    <property type="match status" value="1"/>
</dbReference>
<keyword evidence="2 6" id="KW-0645">Protease</keyword>
<evidence type="ECO:0000256" key="3">
    <source>
        <dbReference type="ARBA" id="ARBA00022729"/>
    </source>
</evidence>
<dbReference type="InterPro" id="IPR000209">
    <property type="entry name" value="Peptidase_S8/S53_dom"/>
</dbReference>
<dbReference type="SUPFAM" id="SSF52743">
    <property type="entry name" value="Subtilisin-like"/>
    <property type="match status" value="1"/>
</dbReference>
<dbReference type="InterPro" id="IPR015500">
    <property type="entry name" value="Peptidase_S8_subtilisin-rel"/>
</dbReference>
<evidence type="ECO:0000256" key="6">
    <source>
        <dbReference type="PROSITE-ProRule" id="PRU01240"/>
    </source>
</evidence>
<organism evidence="8 9">
    <name type="scientific">Sphingomonas aerolata</name>
    <dbReference type="NCBI Taxonomy" id="185951"/>
    <lineage>
        <taxon>Bacteria</taxon>
        <taxon>Pseudomonadati</taxon>
        <taxon>Pseudomonadota</taxon>
        <taxon>Alphaproteobacteria</taxon>
        <taxon>Sphingomonadales</taxon>
        <taxon>Sphingomonadaceae</taxon>
        <taxon>Sphingomonas</taxon>
    </lineage>
</organism>
<comment type="similarity">
    <text evidence="1 6">Belongs to the peptidase S8 family.</text>
</comment>
<reference evidence="8 9" key="1">
    <citation type="submission" date="2018-04" db="EMBL/GenBank/DDBJ databases">
        <title>Genomic Encyclopedia of Type Strains, Phase III (KMG-III): the genomes of soil and plant-associated and newly described type strains.</title>
        <authorList>
            <person name="Whitman W."/>
        </authorList>
    </citation>
    <scope>NUCLEOTIDE SEQUENCE [LARGE SCALE GENOMIC DNA]</scope>
    <source>
        <strain evidence="8 9">NW12</strain>
    </source>
</reference>
<evidence type="ECO:0000313" key="8">
    <source>
        <dbReference type="EMBL" id="PTM47972.1"/>
    </source>
</evidence>
<sequence length="715" mass="72959">MGAVSMNALTAYNRGATGLGIGVGVIDSGIDLQSDEFGSRISTASTGVAGNTSIDDEGGHGTAVAFTLAGRRNGTGTHGVAFDSTLIGLRADRPGTCVGGTTDDAESGCKFFTDAITRGVDTARTAGAKVINISLGGSAMPQSLKDAVGRATLAGIIVVIAAGNDGTDNPDPFTDVANDSIARNMVIIAGSVGAGDTLSTFSDKAGTGAAHFLTAVGERVPAPDNNGANFLWSGTSFAAPQISGAVALLAQAFPNLSGAQIVDILFKSARDAGPAGVDAIYGNGVLDLTRAFQPLGTTSVAGSRSAISFVTNGMLSAPMGDAAQGALGAVVLDGYARAFATDLASTIGRSAPSPTLGGMLQSRTRAVAVARGGMTASMTLVPKSRGFGSGSTDNDNRRSILTRADVYPNAGPNSGFDAGQSRAIAATMTQRLGETLSFGLGVAQGSSAITAQLTDQYEPAFLVATMSGLGFDSSARASSAVRQRFGGFGVTAGIETGDVLSRREADGFARTGWRRSGYERVAIGVDRQFGAVSTYVSATRMSEQNTFLGARLDAGLGAARAASWFADAKARFDGGDGWSIGGSFRQGWSSTHIRGGLNGGGMLHSRAFAADIGKAGLFGADSIGLRIAQPLRVTRGGINIALPTAYDYATSQVTGWTTQRLNLTPSGRELDIETRYGLPAFGGGLETNLFLRRDPGNFANIPTDYGLAVRFNRGF</sequence>
<gene>
    <name evidence="8" type="ORF">C8J24_1379</name>
</gene>
<dbReference type="Pfam" id="PF00082">
    <property type="entry name" value="Peptidase_S8"/>
    <property type="match status" value="1"/>
</dbReference>
<dbReference type="PANTHER" id="PTHR43806:SF11">
    <property type="entry name" value="CEREVISIN-RELATED"/>
    <property type="match status" value="1"/>
</dbReference>
<protein>
    <submittedName>
        <fullName evidence="8">Subtilase family protein</fullName>
    </submittedName>
</protein>
<dbReference type="Proteomes" id="UP000240996">
    <property type="component" value="Unassembled WGS sequence"/>
</dbReference>
<dbReference type="AlphaFoldDB" id="A0A2T4YVZ9"/>
<feature type="active site" description="Charge relay system" evidence="6">
    <location>
        <position position="27"/>
    </location>
</feature>
<dbReference type="PANTHER" id="PTHR43806">
    <property type="entry name" value="PEPTIDASE S8"/>
    <property type="match status" value="1"/>
</dbReference>
<dbReference type="CDD" id="cd04848">
    <property type="entry name" value="Peptidases_S8_Autotransporter_serine_protease_like"/>
    <property type="match status" value="1"/>
</dbReference>
<evidence type="ECO:0000259" key="7">
    <source>
        <dbReference type="Pfam" id="PF00082"/>
    </source>
</evidence>
<dbReference type="InterPro" id="IPR050131">
    <property type="entry name" value="Peptidase_S8_subtilisin-like"/>
</dbReference>
<dbReference type="InterPro" id="IPR023828">
    <property type="entry name" value="Peptidase_S8_Ser-AS"/>
</dbReference>
<dbReference type="PROSITE" id="PS51892">
    <property type="entry name" value="SUBTILASE"/>
    <property type="match status" value="1"/>
</dbReference>
<keyword evidence="5 6" id="KW-0720">Serine protease</keyword>
<comment type="caution">
    <text evidence="8">The sequence shown here is derived from an EMBL/GenBank/DDBJ whole genome shotgun (WGS) entry which is preliminary data.</text>
</comment>
<feature type="active site" description="Charge relay system" evidence="6">
    <location>
        <position position="236"/>
    </location>
</feature>
<dbReference type="GO" id="GO:0006508">
    <property type="term" value="P:proteolysis"/>
    <property type="evidence" value="ECO:0007669"/>
    <property type="project" value="UniProtKB-KW"/>
</dbReference>
<dbReference type="PRINTS" id="PR00723">
    <property type="entry name" value="SUBTILISIN"/>
</dbReference>
<dbReference type="InterPro" id="IPR034061">
    <property type="entry name" value="Peptidases_S8_Autotransporter"/>
</dbReference>
<dbReference type="EMBL" id="PZZN01000001">
    <property type="protein sequence ID" value="PTM47972.1"/>
    <property type="molecule type" value="Genomic_DNA"/>
</dbReference>